<dbReference type="InterPro" id="IPR015943">
    <property type="entry name" value="WD40/YVTN_repeat-like_dom_sf"/>
</dbReference>
<keyword evidence="6" id="KW-1185">Reference proteome</keyword>
<dbReference type="Proteomes" id="UP000306050">
    <property type="component" value="Chromosome SGRAM_11"/>
</dbReference>
<dbReference type="Pfam" id="PF00400">
    <property type="entry name" value="WD40"/>
    <property type="match status" value="2"/>
</dbReference>
<sequence length="435" mass="47128">MSRPTSSRSSPAASTTSAADMHFPDPPRATVSAVVFSPTPTSATSTTTDVLASSWDHHVHHYRIDHASVASTSSAESKAIRKVQTFAHEAPVLDVCFMTDTLAASASVDRRIRLLDLATGKTLILGKHDDSVLKLRWCPFTQMLISGGADRSVCFWDVALHNKGNNSSAAGLLKRLDMPDKVICLDVSPPFPAAGTESIYSASTPGKPHARDSTPRLVVGMAGRHVYVYDLVPLRSAIDRERAGQHVAARDWEPDQRRESSLKFMARDVRCMPAGDGYATSSIEGRIAVEFFDPSSKVQALKYAFKCHRQTVTDDMQADEEMDKPYDVVYPVHAVAFHPKHGTFASLGGDAVVSVWDAAAKKRIRQYPKFDAPITAGSFDASGTLLCIATGSDSTEPTTDAKTSLILKHNAWEECKPKLKSSSTSTSSKSSSSRK</sequence>
<proteinExistence type="predicted"/>
<dbReference type="InterPro" id="IPR036322">
    <property type="entry name" value="WD40_repeat_dom_sf"/>
</dbReference>
<evidence type="ECO:0000256" key="1">
    <source>
        <dbReference type="ARBA" id="ARBA00022574"/>
    </source>
</evidence>
<dbReference type="EMBL" id="SRRM01000004">
    <property type="protein sequence ID" value="TKY89703.1"/>
    <property type="molecule type" value="Genomic_DNA"/>
</dbReference>
<feature type="repeat" description="WD" evidence="3">
    <location>
        <begin position="332"/>
        <end position="366"/>
    </location>
</feature>
<feature type="region of interest" description="Disordered" evidence="4">
    <location>
        <begin position="1"/>
        <end position="24"/>
    </location>
</feature>
<dbReference type="SMART" id="SM00320">
    <property type="entry name" value="WD40"/>
    <property type="match status" value="5"/>
</dbReference>
<dbReference type="Gene3D" id="2.130.10.10">
    <property type="entry name" value="YVTN repeat-like/Quinoprotein amine dehydrogenase"/>
    <property type="match status" value="1"/>
</dbReference>
<protein>
    <submittedName>
        <fullName evidence="5">Uncharacterized protein</fullName>
    </submittedName>
</protein>
<keyword evidence="2" id="KW-0677">Repeat</keyword>
<organism evidence="5 6">
    <name type="scientific">Sporisorium graminicola</name>
    <dbReference type="NCBI Taxonomy" id="280036"/>
    <lineage>
        <taxon>Eukaryota</taxon>
        <taxon>Fungi</taxon>
        <taxon>Dikarya</taxon>
        <taxon>Basidiomycota</taxon>
        <taxon>Ustilaginomycotina</taxon>
        <taxon>Ustilaginomycetes</taxon>
        <taxon>Ustilaginales</taxon>
        <taxon>Ustilaginaceae</taxon>
        <taxon>Sporisorium</taxon>
    </lineage>
</organism>
<dbReference type="PANTHER" id="PTHR10971">
    <property type="entry name" value="MRNA EXPORT FACTOR AND BUB3"/>
    <property type="match status" value="1"/>
</dbReference>
<keyword evidence="1 3" id="KW-0853">WD repeat</keyword>
<evidence type="ECO:0000256" key="4">
    <source>
        <dbReference type="SAM" id="MobiDB-lite"/>
    </source>
</evidence>
<dbReference type="InterPro" id="IPR019775">
    <property type="entry name" value="WD40_repeat_CS"/>
</dbReference>
<feature type="region of interest" description="Disordered" evidence="4">
    <location>
        <begin position="416"/>
        <end position="435"/>
    </location>
</feature>
<dbReference type="OrthoDB" id="10262475at2759"/>
<name>A0A4U7KYA0_9BASI</name>
<feature type="repeat" description="WD" evidence="3">
    <location>
        <begin position="125"/>
        <end position="158"/>
    </location>
</feature>
<evidence type="ECO:0000313" key="6">
    <source>
        <dbReference type="Proteomes" id="UP000306050"/>
    </source>
</evidence>
<comment type="caution">
    <text evidence="5">The sequence shown here is derived from an EMBL/GenBank/DDBJ whole genome shotgun (WGS) entry which is preliminary data.</text>
</comment>
<gene>
    <name evidence="5" type="ORF">EX895_001488</name>
</gene>
<dbReference type="KEGG" id="sgra:EX895_001488"/>
<dbReference type="GeneID" id="40724383"/>
<reference evidence="5 6" key="1">
    <citation type="submission" date="2019-05" db="EMBL/GenBank/DDBJ databases">
        <title>Sporisorium graminicola CBS 10092 draft sequencing and annotation.</title>
        <authorList>
            <person name="Solano-Gonzalez S."/>
            <person name="Caddick M.X."/>
            <person name="Darby A."/>
        </authorList>
    </citation>
    <scope>NUCLEOTIDE SEQUENCE [LARGE SCALE GENOMIC DNA]</scope>
    <source>
        <strain evidence="5 6">CBS 10092</strain>
    </source>
</reference>
<evidence type="ECO:0000256" key="2">
    <source>
        <dbReference type="ARBA" id="ARBA00022737"/>
    </source>
</evidence>
<dbReference type="InterPro" id="IPR001680">
    <property type="entry name" value="WD40_rpt"/>
</dbReference>
<dbReference type="SUPFAM" id="SSF50978">
    <property type="entry name" value="WD40 repeat-like"/>
    <property type="match status" value="1"/>
</dbReference>
<feature type="compositionally biased region" description="Low complexity" evidence="4">
    <location>
        <begin position="420"/>
        <end position="435"/>
    </location>
</feature>
<dbReference type="PROSITE" id="PS50294">
    <property type="entry name" value="WD_REPEATS_REGION"/>
    <property type="match status" value="1"/>
</dbReference>
<dbReference type="RefSeq" id="XP_029741688.1">
    <property type="nucleotide sequence ID" value="XM_029882087.1"/>
</dbReference>
<feature type="compositionally biased region" description="Low complexity" evidence="4">
    <location>
        <begin position="1"/>
        <end position="19"/>
    </location>
</feature>
<evidence type="ECO:0000313" key="5">
    <source>
        <dbReference type="EMBL" id="TKY89703.1"/>
    </source>
</evidence>
<dbReference type="PROSITE" id="PS00678">
    <property type="entry name" value="WD_REPEATS_1"/>
    <property type="match status" value="1"/>
</dbReference>
<accession>A0A4U7KYA0</accession>
<dbReference type="AlphaFoldDB" id="A0A4U7KYA0"/>
<dbReference type="PROSITE" id="PS50082">
    <property type="entry name" value="WD_REPEATS_2"/>
    <property type="match status" value="2"/>
</dbReference>
<evidence type="ECO:0000256" key="3">
    <source>
        <dbReference type="PROSITE-ProRule" id="PRU00221"/>
    </source>
</evidence>